<keyword evidence="6" id="KW-1185">Reference proteome</keyword>
<proteinExistence type="predicted"/>
<dbReference type="InterPro" id="IPR003439">
    <property type="entry name" value="ABC_transporter-like_ATP-bd"/>
</dbReference>
<dbReference type="InterPro" id="IPR015854">
    <property type="entry name" value="ABC_transpr_LolD-like"/>
</dbReference>
<keyword evidence="1" id="KW-0813">Transport</keyword>
<protein>
    <submittedName>
        <fullName evidence="5">Lipoprotein-releasing system ATP-binding protein LolD</fullName>
        <ecNumber evidence="5">3.6.3.-</ecNumber>
    </submittedName>
</protein>
<feature type="domain" description="ABC transporter" evidence="4">
    <location>
        <begin position="22"/>
        <end position="249"/>
    </location>
</feature>
<dbReference type="SUPFAM" id="SSF52540">
    <property type="entry name" value="P-loop containing nucleoside triphosphate hydrolases"/>
    <property type="match status" value="1"/>
</dbReference>
<keyword evidence="5" id="KW-0378">Hydrolase</keyword>
<evidence type="ECO:0000313" key="6">
    <source>
        <dbReference type="Proteomes" id="UP000675880"/>
    </source>
</evidence>
<dbReference type="CDD" id="cd03255">
    <property type="entry name" value="ABC_MJ0796_LolCDE_FtsE"/>
    <property type="match status" value="1"/>
</dbReference>
<dbReference type="GO" id="GO:0016787">
    <property type="term" value="F:hydrolase activity"/>
    <property type="evidence" value="ECO:0007669"/>
    <property type="project" value="UniProtKB-KW"/>
</dbReference>
<dbReference type="PANTHER" id="PTHR24220:SF659">
    <property type="entry name" value="TRANSPORTER, PUTATIVE-RELATED"/>
    <property type="match status" value="1"/>
</dbReference>
<keyword evidence="5" id="KW-0449">Lipoprotein</keyword>
<dbReference type="EC" id="3.6.3.-" evidence="5"/>
<evidence type="ECO:0000256" key="1">
    <source>
        <dbReference type="ARBA" id="ARBA00022448"/>
    </source>
</evidence>
<gene>
    <name evidence="5" type="primary">lolD</name>
    <name evidence="5" type="ORF">NSPZN2_160014</name>
</gene>
<dbReference type="GO" id="GO:0005524">
    <property type="term" value="F:ATP binding"/>
    <property type="evidence" value="ECO:0007669"/>
    <property type="project" value="UniProtKB-KW"/>
</dbReference>
<organism evidence="5 6">
    <name type="scientific">Nitrospira defluvii</name>
    <dbReference type="NCBI Taxonomy" id="330214"/>
    <lineage>
        <taxon>Bacteria</taxon>
        <taxon>Pseudomonadati</taxon>
        <taxon>Nitrospirota</taxon>
        <taxon>Nitrospiria</taxon>
        <taxon>Nitrospirales</taxon>
        <taxon>Nitrospiraceae</taxon>
        <taxon>Nitrospira</taxon>
    </lineage>
</organism>
<dbReference type="EMBL" id="CAJNBJ010000008">
    <property type="protein sequence ID" value="CAE6743283.1"/>
    <property type="molecule type" value="Genomic_DNA"/>
</dbReference>
<keyword evidence="3 5" id="KW-0067">ATP-binding</keyword>
<reference evidence="5 6" key="1">
    <citation type="submission" date="2021-02" db="EMBL/GenBank/DDBJ databases">
        <authorList>
            <person name="Han P."/>
        </authorList>
    </citation>
    <scope>NUCLEOTIDE SEQUENCE [LARGE SCALE GENOMIC DNA]</scope>
    <source>
        <strain evidence="5">Candidatus Nitrospira sp. ZN2</strain>
    </source>
</reference>
<dbReference type="PROSITE" id="PS00211">
    <property type="entry name" value="ABC_TRANSPORTER_1"/>
    <property type="match status" value="1"/>
</dbReference>
<keyword evidence="2" id="KW-0547">Nucleotide-binding</keyword>
<dbReference type="PROSITE" id="PS50893">
    <property type="entry name" value="ABC_TRANSPORTER_2"/>
    <property type="match status" value="1"/>
</dbReference>
<evidence type="ECO:0000259" key="4">
    <source>
        <dbReference type="PROSITE" id="PS50893"/>
    </source>
</evidence>
<comment type="caution">
    <text evidence="5">The sequence shown here is derived from an EMBL/GenBank/DDBJ whole genome shotgun (WGS) entry which is preliminary data.</text>
</comment>
<evidence type="ECO:0000313" key="5">
    <source>
        <dbReference type="EMBL" id="CAE6743283.1"/>
    </source>
</evidence>
<dbReference type="InterPro" id="IPR027417">
    <property type="entry name" value="P-loop_NTPase"/>
</dbReference>
<dbReference type="InterPro" id="IPR017871">
    <property type="entry name" value="ABC_transporter-like_CS"/>
</dbReference>
<name>A0ABN7LIJ7_9BACT</name>
<evidence type="ECO:0000256" key="2">
    <source>
        <dbReference type="ARBA" id="ARBA00022741"/>
    </source>
</evidence>
<dbReference type="SMART" id="SM00382">
    <property type="entry name" value="AAA"/>
    <property type="match status" value="1"/>
</dbReference>
<dbReference type="Proteomes" id="UP000675880">
    <property type="component" value="Unassembled WGS sequence"/>
</dbReference>
<dbReference type="Pfam" id="PF00005">
    <property type="entry name" value="ABC_tran"/>
    <property type="match status" value="1"/>
</dbReference>
<sequence>MPMDDHAHAQVPVTEPPSTAAVQVRGLVKSFGSGETTVTVLKSIDLDVYFGELLLLVGESGGGKTTLLSAIAGILDIDAGTLDVLGASLTEMPPNARTRFRGQRMGFIFQQFNLLPSLTAAENVAIPLLIHGLQKKEALSRGRLMLERVGLGDRTEFLPRNLSGGQQQRVAVARALVNDPQLLVCDEPTAALDGPNGQKIMELIRDVGRAPDRCVIVVTHDSRVFQFGDRMAELTDGRIVGIHPIQKEAMA</sequence>
<dbReference type="Gene3D" id="3.40.50.300">
    <property type="entry name" value="P-loop containing nucleotide triphosphate hydrolases"/>
    <property type="match status" value="1"/>
</dbReference>
<dbReference type="InterPro" id="IPR003593">
    <property type="entry name" value="AAA+_ATPase"/>
</dbReference>
<dbReference type="PANTHER" id="PTHR24220">
    <property type="entry name" value="IMPORT ATP-BINDING PROTEIN"/>
    <property type="match status" value="1"/>
</dbReference>
<evidence type="ECO:0000256" key="3">
    <source>
        <dbReference type="ARBA" id="ARBA00022840"/>
    </source>
</evidence>
<dbReference type="InterPro" id="IPR017911">
    <property type="entry name" value="MacB-like_ATP-bd"/>
</dbReference>
<accession>A0ABN7LIJ7</accession>